<proteinExistence type="predicted"/>
<feature type="transmembrane region" description="Helical" evidence="1">
    <location>
        <begin position="110"/>
        <end position="132"/>
    </location>
</feature>
<sequence>MKLLSHPLWLVGFRPFFSLACLSGLSLPILWALMFSGALRAPAAAFSPVQWHAHEMFFGFGWAVLGGFLLTATKNWVQIRGYHGVALMWLVAAWLFERVGMGFGGSWPPVLFWFSNAVFLGSIVTMLLWTLLRYHRQDSFSDNYFFLFILPAFLVAKVLMLSDGHFQTGVAMAVGLFRIAFLVMLERTLTQFMKGAFQAEILRHPLLDNPIKLLALMLVFAGLLPAVMVAPIQLVLAFLLAARFVLWKPQLAMRRLELAVMYLGYAAIVIQLLLEFAAQMESPRGVGSVSVHVFTFGVMGLIIPAMLVRISKGHTGRKVMFDAGDRLVLWIMLAAFVLRIVLPQLAPAAYTAWVHLAAGAWFACFAILGWRYIPYLLQPRVDGKEH</sequence>
<feature type="transmembrane region" description="Helical" evidence="1">
    <location>
        <begin position="56"/>
        <end position="73"/>
    </location>
</feature>
<evidence type="ECO:0000313" key="3">
    <source>
        <dbReference type="Proteomes" id="UP000648984"/>
    </source>
</evidence>
<accession>A0ABX1QA20</accession>
<feature type="transmembrane region" description="Helical" evidence="1">
    <location>
        <begin position="289"/>
        <end position="307"/>
    </location>
</feature>
<dbReference type="Proteomes" id="UP000648984">
    <property type="component" value="Unassembled WGS sequence"/>
</dbReference>
<reference evidence="2 3" key="1">
    <citation type="submission" date="2019-12" db="EMBL/GenBank/DDBJ databases">
        <title>Comparative genomics gives insights into the taxonomy of the Azoarcus-Aromatoleum group and reveals separate origins of nif in the plant-associated Azoarcus and non-plant-associated Aromatoleum sub-groups.</title>
        <authorList>
            <person name="Lafos M."/>
            <person name="Maluk M."/>
            <person name="Batista M."/>
            <person name="Junghare M."/>
            <person name="Carmona M."/>
            <person name="Faoro H."/>
            <person name="Cruz L.M."/>
            <person name="Battistoni F."/>
            <person name="De Souza E."/>
            <person name="Pedrosa F."/>
            <person name="Chen W.-M."/>
            <person name="Poole P.S."/>
            <person name="Dixon R.A."/>
            <person name="James E.K."/>
        </authorList>
    </citation>
    <scope>NUCLEOTIDE SEQUENCE [LARGE SCALE GENOMIC DNA]</scope>
    <source>
        <strain evidence="2 3">22Lin</strain>
    </source>
</reference>
<protein>
    <submittedName>
        <fullName evidence="2">NnrS family protein</fullName>
    </submittedName>
</protein>
<feature type="transmembrane region" description="Helical" evidence="1">
    <location>
        <begin position="144"/>
        <end position="160"/>
    </location>
</feature>
<feature type="transmembrane region" description="Helical" evidence="1">
    <location>
        <begin position="166"/>
        <end position="185"/>
    </location>
</feature>
<organism evidence="2 3">
    <name type="scientific">Aromatoleum diolicum</name>
    <dbReference type="NCBI Taxonomy" id="75796"/>
    <lineage>
        <taxon>Bacteria</taxon>
        <taxon>Pseudomonadati</taxon>
        <taxon>Pseudomonadota</taxon>
        <taxon>Betaproteobacteria</taxon>
        <taxon>Rhodocyclales</taxon>
        <taxon>Rhodocyclaceae</taxon>
        <taxon>Aromatoleum</taxon>
    </lineage>
</organism>
<feature type="transmembrane region" description="Helical" evidence="1">
    <location>
        <begin position="85"/>
        <end position="104"/>
    </location>
</feature>
<feature type="transmembrane region" description="Helical" evidence="1">
    <location>
        <begin position="327"/>
        <end position="346"/>
    </location>
</feature>
<feature type="transmembrane region" description="Helical" evidence="1">
    <location>
        <begin position="258"/>
        <end position="277"/>
    </location>
</feature>
<name>A0ABX1QA20_9RHOO</name>
<evidence type="ECO:0000313" key="2">
    <source>
        <dbReference type="EMBL" id="NMG75231.1"/>
    </source>
</evidence>
<feature type="transmembrane region" description="Helical" evidence="1">
    <location>
        <begin position="352"/>
        <end position="370"/>
    </location>
</feature>
<keyword evidence="1" id="KW-1133">Transmembrane helix</keyword>
<comment type="caution">
    <text evidence="2">The sequence shown here is derived from an EMBL/GenBank/DDBJ whole genome shotgun (WGS) entry which is preliminary data.</text>
</comment>
<dbReference type="InterPro" id="IPR010266">
    <property type="entry name" value="NnrS"/>
</dbReference>
<gene>
    <name evidence="2" type="ORF">GPA25_10735</name>
</gene>
<feature type="transmembrane region" description="Helical" evidence="1">
    <location>
        <begin position="230"/>
        <end position="246"/>
    </location>
</feature>
<keyword evidence="1" id="KW-0812">Transmembrane</keyword>
<dbReference type="Pfam" id="PF05940">
    <property type="entry name" value="NnrS"/>
    <property type="match status" value="1"/>
</dbReference>
<dbReference type="RefSeq" id="WP_169260376.1">
    <property type="nucleotide sequence ID" value="NZ_WTVQ01000015.1"/>
</dbReference>
<dbReference type="EMBL" id="WTVQ01000015">
    <property type="protein sequence ID" value="NMG75231.1"/>
    <property type="molecule type" value="Genomic_DNA"/>
</dbReference>
<keyword evidence="3" id="KW-1185">Reference proteome</keyword>
<evidence type="ECO:0000256" key="1">
    <source>
        <dbReference type="SAM" id="Phobius"/>
    </source>
</evidence>
<keyword evidence="1" id="KW-0472">Membrane</keyword>